<feature type="transmembrane region" description="Helical" evidence="6">
    <location>
        <begin position="119"/>
        <end position="139"/>
    </location>
</feature>
<evidence type="ECO:0000256" key="6">
    <source>
        <dbReference type="SAM" id="Phobius"/>
    </source>
</evidence>
<evidence type="ECO:0000256" key="2">
    <source>
        <dbReference type="ARBA" id="ARBA00022692"/>
    </source>
</evidence>
<dbReference type="InterPro" id="IPR007016">
    <property type="entry name" value="O-antigen_ligase-rel_domated"/>
</dbReference>
<proteinExistence type="predicted"/>
<feature type="transmembrane region" description="Helical" evidence="6">
    <location>
        <begin position="448"/>
        <end position="464"/>
    </location>
</feature>
<accession>A0ABM9P284</accession>
<dbReference type="PANTHER" id="PTHR37422">
    <property type="entry name" value="TEICHURONIC ACID BIOSYNTHESIS PROTEIN TUAE"/>
    <property type="match status" value="1"/>
</dbReference>
<feature type="transmembrane region" description="Helical" evidence="6">
    <location>
        <begin position="243"/>
        <end position="260"/>
    </location>
</feature>
<reference evidence="8 9" key="1">
    <citation type="submission" date="2024-05" db="EMBL/GenBank/DDBJ databases">
        <authorList>
            <person name="Duchaud E."/>
        </authorList>
    </citation>
    <scope>NUCLEOTIDE SEQUENCE [LARGE SCALE GENOMIC DNA]</scope>
    <source>
        <strain evidence="8">Ena-SAMPLE-TAB-13-05-2024-13:56:06:370-140302</strain>
    </source>
</reference>
<feature type="transmembrane region" description="Helical" evidence="6">
    <location>
        <begin position="61"/>
        <end position="78"/>
    </location>
</feature>
<feature type="compositionally biased region" description="Basic residues" evidence="5">
    <location>
        <begin position="1"/>
        <end position="14"/>
    </location>
</feature>
<dbReference type="InterPro" id="IPR051533">
    <property type="entry name" value="WaaL-like"/>
</dbReference>
<dbReference type="Gene3D" id="1.25.40.10">
    <property type="entry name" value="Tetratricopeptide repeat domain"/>
    <property type="match status" value="1"/>
</dbReference>
<dbReference type="RefSeq" id="WP_348712461.1">
    <property type="nucleotide sequence ID" value="NZ_CAXIXY010000005.1"/>
</dbReference>
<dbReference type="EMBL" id="CAXIXY010000005">
    <property type="protein sequence ID" value="CAL2088086.1"/>
    <property type="molecule type" value="Genomic_DNA"/>
</dbReference>
<dbReference type="Pfam" id="PF04932">
    <property type="entry name" value="Wzy_C"/>
    <property type="match status" value="1"/>
</dbReference>
<keyword evidence="2 6" id="KW-0812">Transmembrane</keyword>
<keyword evidence="3 6" id="KW-1133">Transmembrane helix</keyword>
<feature type="transmembrane region" description="Helical" evidence="6">
    <location>
        <begin position="146"/>
        <end position="170"/>
    </location>
</feature>
<evidence type="ECO:0000313" key="8">
    <source>
        <dbReference type="EMBL" id="CAL2088086.1"/>
    </source>
</evidence>
<evidence type="ECO:0000256" key="4">
    <source>
        <dbReference type="ARBA" id="ARBA00023136"/>
    </source>
</evidence>
<comment type="subcellular location">
    <subcellularLocation>
        <location evidence="1">Membrane</location>
        <topology evidence="1">Multi-pass membrane protein</topology>
    </subcellularLocation>
</comment>
<evidence type="ECO:0000259" key="7">
    <source>
        <dbReference type="Pfam" id="PF04932"/>
    </source>
</evidence>
<feature type="transmembrane region" description="Helical" evidence="6">
    <location>
        <begin position="382"/>
        <end position="408"/>
    </location>
</feature>
<dbReference type="PANTHER" id="PTHR37422:SF13">
    <property type="entry name" value="LIPOPOLYSACCHARIDE BIOSYNTHESIS PROTEIN PA4999-RELATED"/>
    <property type="match status" value="1"/>
</dbReference>
<feature type="transmembrane region" description="Helical" evidence="6">
    <location>
        <begin position="31"/>
        <end position="49"/>
    </location>
</feature>
<name>A0ABM9P284_9FLAO</name>
<feature type="transmembrane region" description="Helical" evidence="6">
    <location>
        <begin position="190"/>
        <end position="211"/>
    </location>
</feature>
<keyword evidence="4 6" id="KW-0472">Membrane</keyword>
<organism evidence="8 9">
    <name type="scientific">Tenacibaculum platacis</name>
    <dbReference type="NCBI Taxonomy" id="3137852"/>
    <lineage>
        <taxon>Bacteria</taxon>
        <taxon>Pseudomonadati</taxon>
        <taxon>Bacteroidota</taxon>
        <taxon>Flavobacteriia</taxon>
        <taxon>Flavobacteriales</taxon>
        <taxon>Flavobacteriaceae</taxon>
        <taxon>Tenacibaculum</taxon>
    </lineage>
</organism>
<evidence type="ECO:0000256" key="5">
    <source>
        <dbReference type="SAM" id="MobiDB-lite"/>
    </source>
</evidence>
<comment type="caution">
    <text evidence="8">The sequence shown here is derived from an EMBL/GenBank/DDBJ whole genome shotgun (WGS) entry which is preliminary data.</text>
</comment>
<feature type="transmembrane region" description="Helical" evidence="6">
    <location>
        <begin position="420"/>
        <end position="436"/>
    </location>
</feature>
<evidence type="ECO:0000256" key="1">
    <source>
        <dbReference type="ARBA" id="ARBA00004141"/>
    </source>
</evidence>
<keyword evidence="9" id="KW-1185">Reference proteome</keyword>
<protein>
    <submittedName>
        <fullName evidence="8">TPR_REGION domain-containing protein</fullName>
    </submittedName>
</protein>
<feature type="domain" description="O-antigen ligase-related" evidence="7">
    <location>
        <begin position="225"/>
        <end position="398"/>
    </location>
</feature>
<feature type="transmembrane region" description="Helical" evidence="6">
    <location>
        <begin position="90"/>
        <end position="113"/>
    </location>
</feature>
<sequence>MKKKAYHKNSKKPVSKTPKPNIKKGRSKERFLLLDKIILLLYLGVGFLPHMNAFDVAITQWYYISIVNVITLAYIYYYKNCIEVDFHHKVVKFTFLGALLFLFVSCLSIVNSISVSESIVFLCILLTTLIAFFNLYIILKDKLVELFPFIAYSLMIFLVIESLEVIHHFFVLKANEPRCDEIFAGLNPTYGNRNILSASLIIKMTFTFYLFFQAKETYQFVLSLLVVFLATLSILLIGSRTAIYSLPIICSVLIFGNFYLKRELGFIALMKNVGVPIITAIVIAFFSSLSVNKIHKGKFNTFNDLVFTKLKVDLYKKSNGQTISLASDGGRKEFWNAAIDGFKSSPIIGVGIGNWKIIPKEDLVKSKKGPNHFYPRRAHNDFLQVLAEVGILGFIVFLGLFGLVYYLLLASFFKENEIEVKVIALVSLAGFIAYSLDTLINFPSERTPIQILGILIIVIALSSLKRVQTISINQYLKLGLIGLGVILVYLNYQMFTSAKYQMIVRNNIRGKNILKAKYKVGYNQMNELFPSFPKLNFMGQPIDYAKAVLAYSEGKYTDAMDHLNLAIKESPYSLEHYAFKSMIFRSNKILKNQDSSIYYAKKAFYQRPGLINQYRVLKKHFINEKDTVSLLDLIERHKSFLPKNENTWIDKINFYLKYPKDLNMASKLIDSAKLVFPTSKRIQELRIVKNNKSSEVVSNSDSLKLKRIELQKILNGASKLFSQKKYKEAQKEFLKGLEIAPSNEEIRLSSALTDIKMKRYNDAIEKLNKVISSGKITNGKPEYNRGLCYLRLKKNKLAGIDFRASYDKGFAMAKQLDKRILNY</sequence>
<feature type="transmembrane region" description="Helical" evidence="6">
    <location>
        <begin position="272"/>
        <end position="291"/>
    </location>
</feature>
<feature type="transmembrane region" description="Helical" evidence="6">
    <location>
        <begin position="476"/>
        <end position="495"/>
    </location>
</feature>
<dbReference type="Proteomes" id="UP001497416">
    <property type="component" value="Unassembled WGS sequence"/>
</dbReference>
<feature type="transmembrane region" description="Helical" evidence="6">
    <location>
        <begin position="218"/>
        <end position="237"/>
    </location>
</feature>
<gene>
    <name evidence="8" type="ORF">T190607A01A_30073</name>
</gene>
<dbReference type="SUPFAM" id="SSF48452">
    <property type="entry name" value="TPR-like"/>
    <property type="match status" value="1"/>
</dbReference>
<dbReference type="InterPro" id="IPR011990">
    <property type="entry name" value="TPR-like_helical_dom_sf"/>
</dbReference>
<evidence type="ECO:0000313" key="9">
    <source>
        <dbReference type="Proteomes" id="UP001497416"/>
    </source>
</evidence>
<feature type="region of interest" description="Disordered" evidence="5">
    <location>
        <begin position="1"/>
        <end position="23"/>
    </location>
</feature>
<evidence type="ECO:0000256" key="3">
    <source>
        <dbReference type="ARBA" id="ARBA00022989"/>
    </source>
</evidence>